<keyword evidence="1" id="KW-0812">Transmembrane</keyword>
<feature type="transmembrane region" description="Helical" evidence="1">
    <location>
        <begin position="12"/>
        <end position="33"/>
    </location>
</feature>
<accession>A0A972GN75</accession>
<reference evidence="2" key="1">
    <citation type="submission" date="2019-10" db="EMBL/GenBank/DDBJ databases">
        <title>Description of Paenibacillus glebae sp. nov.</title>
        <authorList>
            <person name="Carlier A."/>
            <person name="Qi S."/>
        </authorList>
    </citation>
    <scope>NUCLEOTIDE SEQUENCE</scope>
    <source>
        <strain evidence="2">LMG 31456</strain>
    </source>
</reference>
<dbReference type="AlphaFoldDB" id="A0A972GN75"/>
<gene>
    <name evidence="2" type="ORF">GC093_11160</name>
</gene>
<comment type="caution">
    <text evidence="2">The sequence shown here is derived from an EMBL/GenBank/DDBJ whole genome shotgun (WGS) entry which is preliminary data.</text>
</comment>
<sequence>MRLIRNQEGGIVLEAALVLPLFLSFVLMLIAFIQISLTEMALQSAVSETTKVLAVNMYPVDLLYADAKSKWNQSSASGWIDQALGKIQSVKQTAVDTEQFVDEYERWIPEPVMILMSWEKTQREHLEELAQAGTDETKQKIEAIYKPLLNNAFVPIVALYANPTRLKKERLKVINLTLPDFSNKENVFIGIEAEYELLLNVPFFRKKIFIRKKAFERAWVGGG</sequence>
<evidence type="ECO:0000256" key="1">
    <source>
        <dbReference type="SAM" id="Phobius"/>
    </source>
</evidence>
<keyword evidence="3" id="KW-1185">Reference proteome</keyword>
<organism evidence="2 3">
    <name type="scientific">Paenibacillus foliorum</name>
    <dbReference type="NCBI Taxonomy" id="2654974"/>
    <lineage>
        <taxon>Bacteria</taxon>
        <taxon>Bacillati</taxon>
        <taxon>Bacillota</taxon>
        <taxon>Bacilli</taxon>
        <taxon>Bacillales</taxon>
        <taxon>Paenibacillaceae</taxon>
        <taxon>Paenibacillus</taxon>
    </lineage>
</organism>
<protein>
    <submittedName>
        <fullName evidence="2">Pilus assembly protein</fullName>
    </submittedName>
</protein>
<evidence type="ECO:0000313" key="3">
    <source>
        <dbReference type="Proteomes" id="UP000641588"/>
    </source>
</evidence>
<dbReference type="EMBL" id="WHOD01000050">
    <property type="protein sequence ID" value="NOU93777.1"/>
    <property type="molecule type" value="Genomic_DNA"/>
</dbReference>
<dbReference type="Proteomes" id="UP000641588">
    <property type="component" value="Unassembled WGS sequence"/>
</dbReference>
<dbReference type="RefSeq" id="WP_171651986.1">
    <property type="nucleotide sequence ID" value="NZ_WHOD01000050.1"/>
</dbReference>
<evidence type="ECO:0000313" key="2">
    <source>
        <dbReference type="EMBL" id="NOU93777.1"/>
    </source>
</evidence>
<proteinExistence type="predicted"/>
<name>A0A972GN75_9BACL</name>
<keyword evidence="1" id="KW-0472">Membrane</keyword>
<keyword evidence="1" id="KW-1133">Transmembrane helix</keyword>